<organism evidence="1 4">
    <name type="scientific">Paraburkholderia rhynchosiae</name>
    <dbReference type="NCBI Taxonomy" id="487049"/>
    <lineage>
        <taxon>Bacteria</taxon>
        <taxon>Pseudomonadati</taxon>
        <taxon>Pseudomonadota</taxon>
        <taxon>Betaproteobacteria</taxon>
        <taxon>Burkholderiales</taxon>
        <taxon>Burkholderiaceae</taxon>
        <taxon>Paraburkholderia</taxon>
    </lineage>
</organism>
<keyword evidence="3" id="KW-1185">Reference proteome</keyword>
<gene>
    <name evidence="2" type="ORF">C0Z16_28030</name>
    <name evidence="1" type="ORF">LMG27174_05783</name>
</gene>
<name>A0A2N7W9B5_9BURK</name>
<reference evidence="2 3" key="1">
    <citation type="submission" date="2018-01" db="EMBL/GenBank/DDBJ databases">
        <title>Whole genome analyses suggest that Burkholderia sensu lato contains two further novel genera in the rhizoxinica-symbiotica group Mycetohabitans gen. nov., and Trinickia gen. nov.: implications for the evolution of diazotrophy and nodulation in the Burkholderiaceae.</title>
        <authorList>
            <person name="Estrada-de los Santos P."/>
            <person name="Palmer M."/>
            <person name="Chavez-Ramirez B."/>
            <person name="Beukes C."/>
            <person name="Steenkamp E.T."/>
            <person name="Hirsch A.M."/>
            <person name="Manyaka P."/>
            <person name="Maluk M."/>
            <person name="Lafos M."/>
            <person name="Crook M."/>
            <person name="Gross E."/>
            <person name="Simon M.F."/>
            <person name="Bueno dos Reis Junior F."/>
            <person name="Poole P.S."/>
            <person name="Venter S.N."/>
            <person name="James E.K."/>
        </authorList>
    </citation>
    <scope>NUCLEOTIDE SEQUENCE [LARGE SCALE GENOMIC DNA]</scope>
    <source>
        <strain evidence="2 3">WSM 3937</strain>
    </source>
</reference>
<dbReference type="AlphaFoldDB" id="A0A2N7W9B5"/>
<evidence type="ECO:0000313" key="3">
    <source>
        <dbReference type="Proteomes" id="UP000235659"/>
    </source>
</evidence>
<proteinExistence type="predicted"/>
<evidence type="ECO:0000313" key="4">
    <source>
        <dbReference type="Proteomes" id="UP000494205"/>
    </source>
</evidence>
<reference evidence="1 4" key="2">
    <citation type="submission" date="2020-04" db="EMBL/GenBank/DDBJ databases">
        <authorList>
            <person name="De Canck E."/>
        </authorList>
    </citation>
    <scope>NUCLEOTIDE SEQUENCE [LARGE SCALE GENOMIC DNA]</scope>
    <source>
        <strain evidence="1 4">LMG 27174</strain>
    </source>
</reference>
<protein>
    <submittedName>
        <fullName evidence="1">Uncharacterized protein</fullName>
    </submittedName>
</protein>
<sequence>MKEKEDPKWERGDPLEILIRRERRTCAGCIFLKTDKLFNTTAVACRKRKRKAELSVDKTKRCELYDDGSGK</sequence>
<accession>A0A2N7W9B5</accession>
<dbReference type="EMBL" id="CADIJZ010000027">
    <property type="protein sequence ID" value="CAB3730842.1"/>
    <property type="molecule type" value="Genomic_DNA"/>
</dbReference>
<dbReference type="OrthoDB" id="9105332at2"/>
<dbReference type="EMBL" id="PNXY01000026">
    <property type="protein sequence ID" value="PMS25985.1"/>
    <property type="molecule type" value="Genomic_DNA"/>
</dbReference>
<dbReference type="RefSeq" id="WP_102635311.1">
    <property type="nucleotide sequence ID" value="NZ_CADIJZ010000027.1"/>
</dbReference>
<evidence type="ECO:0000313" key="1">
    <source>
        <dbReference type="EMBL" id="CAB3730842.1"/>
    </source>
</evidence>
<dbReference type="Proteomes" id="UP000494205">
    <property type="component" value="Unassembled WGS sequence"/>
</dbReference>
<dbReference type="Proteomes" id="UP000235659">
    <property type="component" value="Unassembled WGS sequence"/>
</dbReference>
<evidence type="ECO:0000313" key="2">
    <source>
        <dbReference type="EMBL" id="PMS25985.1"/>
    </source>
</evidence>